<keyword evidence="7" id="KW-0539">Nucleus</keyword>
<dbReference type="GO" id="GO:0000398">
    <property type="term" value="P:mRNA splicing, via spliceosome"/>
    <property type="evidence" value="ECO:0007669"/>
    <property type="project" value="TreeGrafter"/>
</dbReference>
<evidence type="ECO:0000313" key="11">
    <source>
        <dbReference type="EMBL" id="CAD8577013.1"/>
    </source>
</evidence>
<evidence type="ECO:0000256" key="3">
    <source>
        <dbReference type="ARBA" id="ARBA00022664"/>
    </source>
</evidence>
<name>A0A7S0PIS0_MICPS</name>
<evidence type="ECO:0000256" key="4">
    <source>
        <dbReference type="ARBA" id="ARBA00022728"/>
    </source>
</evidence>
<evidence type="ECO:0000259" key="10">
    <source>
        <dbReference type="SMART" id="SM01083"/>
    </source>
</evidence>
<dbReference type="PANTHER" id="PTHR16196">
    <property type="entry name" value="CELL CYCLE CONTROL PROTEIN CWF25"/>
    <property type="match status" value="1"/>
</dbReference>
<dbReference type="Pfam" id="PF10197">
    <property type="entry name" value="Cir_N"/>
    <property type="match status" value="1"/>
</dbReference>
<evidence type="ECO:0000256" key="9">
    <source>
        <dbReference type="SAM" id="MobiDB-lite"/>
    </source>
</evidence>
<proteinExistence type="inferred from homology"/>
<feature type="compositionally biased region" description="Basic and acidic residues" evidence="9">
    <location>
        <begin position="213"/>
        <end position="227"/>
    </location>
</feature>
<keyword evidence="5 8" id="KW-0175">Coiled coil</keyword>
<feature type="compositionally biased region" description="Basic and acidic residues" evidence="9">
    <location>
        <begin position="259"/>
        <end position="270"/>
    </location>
</feature>
<evidence type="ECO:0000256" key="7">
    <source>
        <dbReference type="ARBA" id="ARBA00023242"/>
    </source>
</evidence>
<feature type="compositionally biased region" description="Basic and acidic residues" evidence="9">
    <location>
        <begin position="192"/>
        <end position="204"/>
    </location>
</feature>
<feature type="region of interest" description="Disordered" evidence="9">
    <location>
        <begin position="169"/>
        <end position="373"/>
    </location>
</feature>
<dbReference type="AlphaFoldDB" id="A0A7S0PIS0"/>
<evidence type="ECO:0000256" key="1">
    <source>
        <dbReference type="ARBA" id="ARBA00004123"/>
    </source>
</evidence>
<feature type="compositionally biased region" description="Low complexity" evidence="9">
    <location>
        <begin position="316"/>
        <end position="325"/>
    </location>
</feature>
<protein>
    <recommendedName>
        <fullName evidence="10">CBF1-interacting co-repressor CIR N-terminal domain-containing protein</fullName>
    </recommendedName>
</protein>
<feature type="compositionally biased region" description="Basic residues" evidence="9">
    <location>
        <begin position="242"/>
        <end position="258"/>
    </location>
</feature>
<feature type="compositionally biased region" description="Low complexity" evidence="9">
    <location>
        <begin position="230"/>
        <end position="241"/>
    </location>
</feature>
<sequence length="466" mass="52959">MGGGLAFLNKKSWHTGGIPMQAEVWKREQEKAHEERRLEEMRKEIAEERKLQELQMQAAEAGHIDKVERLEFMYKGGPLMSAAEKSREEEAYLLGEKKYVPPKEEDQLKKAAAAGGALLADGPAARNETWNKLNADPLLMMRMQEQDARKHVTENPVKMAQIRREVAELRQQKKDKKRAKKEAKKEAKKAKKEAIRDEIRRTILGEEGYATTKQKEGKMSRRSKSDDDNSSSSSSGSPVRNSRGRSRSRSRSRSREHRTRKEYDGRDTRNKGASFRKRGRSRSHSRGRDRDNDRVRGVRDDASAQDGSKGYGLTYANQRAEQAAAVRRERRNEWRESTKDERDAAEESARKAKEEAWAKTGGKNSVGHRTGRLTEEEKAARLRAMMDDAQVHDEARWKRLRKNAADGEKSLGELAVGAPAQHHSKAAAFLEDAQRKVFAGGGGMEDRIQTTKYFTQRGGDGKSFRR</sequence>
<evidence type="ECO:0000256" key="2">
    <source>
        <dbReference type="ARBA" id="ARBA00006695"/>
    </source>
</evidence>
<accession>A0A7S0PIS0</accession>
<reference evidence="11" key="1">
    <citation type="submission" date="2021-01" db="EMBL/GenBank/DDBJ databases">
        <authorList>
            <person name="Corre E."/>
            <person name="Pelletier E."/>
            <person name="Niang G."/>
            <person name="Scheremetjew M."/>
            <person name="Finn R."/>
            <person name="Kale V."/>
            <person name="Holt S."/>
            <person name="Cochrane G."/>
            <person name="Meng A."/>
            <person name="Brown T."/>
            <person name="Cohen L."/>
        </authorList>
    </citation>
    <scope>NUCLEOTIDE SEQUENCE</scope>
    <source>
        <strain evidence="11">CCMP494</strain>
    </source>
</reference>
<evidence type="ECO:0000256" key="8">
    <source>
        <dbReference type="SAM" id="Coils"/>
    </source>
</evidence>
<evidence type="ECO:0000256" key="6">
    <source>
        <dbReference type="ARBA" id="ARBA00023187"/>
    </source>
</evidence>
<comment type="similarity">
    <text evidence="2">Belongs to the CWC25 family.</text>
</comment>
<dbReference type="SMART" id="SM01083">
    <property type="entry name" value="Cir_N"/>
    <property type="match status" value="1"/>
</dbReference>
<dbReference type="GO" id="GO:0005684">
    <property type="term" value="C:U2-type spliceosomal complex"/>
    <property type="evidence" value="ECO:0007669"/>
    <property type="project" value="TreeGrafter"/>
</dbReference>
<feature type="compositionally biased region" description="Basic and acidic residues" evidence="9">
    <location>
        <begin position="326"/>
        <end position="357"/>
    </location>
</feature>
<keyword evidence="6" id="KW-0508">mRNA splicing</keyword>
<comment type="subcellular location">
    <subcellularLocation>
        <location evidence="1">Nucleus</location>
    </subcellularLocation>
</comment>
<keyword evidence="4" id="KW-0747">Spliceosome</keyword>
<gene>
    <name evidence="11" type="ORF">MSP1404_LOCUS998</name>
</gene>
<feature type="compositionally biased region" description="Basic residues" evidence="9">
    <location>
        <begin position="274"/>
        <end position="285"/>
    </location>
</feature>
<feature type="compositionally biased region" description="Basic and acidic residues" evidence="9">
    <location>
        <begin position="286"/>
        <end position="302"/>
    </location>
</feature>
<dbReference type="Pfam" id="PF12542">
    <property type="entry name" value="CWC25"/>
    <property type="match status" value="1"/>
</dbReference>
<dbReference type="EMBL" id="HBEV01001230">
    <property type="protein sequence ID" value="CAD8577013.1"/>
    <property type="molecule type" value="Transcribed_RNA"/>
</dbReference>
<organism evidence="11">
    <name type="scientific">Micromonas pusilla</name>
    <name type="common">Picoplanktonic green alga</name>
    <name type="synonym">Chromulina pusilla</name>
    <dbReference type="NCBI Taxonomy" id="38833"/>
    <lineage>
        <taxon>Eukaryota</taxon>
        <taxon>Viridiplantae</taxon>
        <taxon>Chlorophyta</taxon>
        <taxon>Mamiellophyceae</taxon>
        <taxon>Mamiellales</taxon>
        <taxon>Mamiellaceae</taxon>
        <taxon>Micromonas</taxon>
    </lineage>
</organism>
<dbReference type="InterPro" id="IPR019339">
    <property type="entry name" value="CIR_N_dom"/>
</dbReference>
<feature type="compositionally biased region" description="Basic residues" evidence="9">
    <location>
        <begin position="173"/>
        <end position="191"/>
    </location>
</feature>
<keyword evidence="3" id="KW-0507">mRNA processing</keyword>
<evidence type="ECO:0000256" key="5">
    <source>
        <dbReference type="ARBA" id="ARBA00023054"/>
    </source>
</evidence>
<feature type="coiled-coil region" evidence="8">
    <location>
        <begin position="24"/>
        <end position="55"/>
    </location>
</feature>
<dbReference type="PANTHER" id="PTHR16196:SF0">
    <property type="entry name" value="PRE-MRNA-SPLICING FACTOR CWC25 HOMOLOG"/>
    <property type="match status" value="1"/>
</dbReference>
<feature type="domain" description="CBF1-interacting co-repressor CIR N-terminal" evidence="10">
    <location>
        <begin position="12"/>
        <end position="48"/>
    </location>
</feature>
<dbReference type="InterPro" id="IPR051376">
    <property type="entry name" value="CWC25_splicing_factor"/>
</dbReference>
<dbReference type="InterPro" id="IPR022209">
    <property type="entry name" value="CWC25"/>
</dbReference>